<reference evidence="2" key="1">
    <citation type="journal article" date="2021" name="PeerJ">
        <title>Extensive microbial diversity within the chicken gut microbiome revealed by metagenomics and culture.</title>
        <authorList>
            <person name="Gilroy R."/>
            <person name="Ravi A."/>
            <person name="Getino M."/>
            <person name="Pursley I."/>
            <person name="Horton D.L."/>
            <person name="Alikhan N.F."/>
            <person name="Baker D."/>
            <person name="Gharbi K."/>
            <person name="Hall N."/>
            <person name="Watson M."/>
            <person name="Adriaenssens E.M."/>
            <person name="Foster-Nyarko E."/>
            <person name="Jarju S."/>
            <person name="Secka A."/>
            <person name="Antonio M."/>
            <person name="Oren A."/>
            <person name="Chaudhuri R.R."/>
            <person name="La Ragione R."/>
            <person name="Hildebrand F."/>
            <person name="Pallen M.J."/>
        </authorList>
    </citation>
    <scope>NUCLEOTIDE SEQUENCE</scope>
    <source>
        <strain evidence="2">G3-2149</strain>
    </source>
</reference>
<keyword evidence="1" id="KW-0812">Transmembrane</keyword>
<evidence type="ECO:0000313" key="2">
    <source>
        <dbReference type="EMBL" id="MBU3854304.1"/>
    </source>
</evidence>
<protein>
    <submittedName>
        <fullName evidence="2">Phage holin family protein</fullName>
    </submittedName>
</protein>
<dbReference type="Proteomes" id="UP000823865">
    <property type="component" value="Unassembled WGS sequence"/>
</dbReference>
<evidence type="ECO:0000256" key="1">
    <source>
        <dbReference type="SAM" id="Phobius"/>
    </source>
</evidence>
<feature type="transmembrane region" description="Helical" evidence="1">
    <location>
        <begin position="76"/>
        <end position="96"/>
    </location>
</feature>
<gene>
    <name evidence="2" type="ORF">H9789_10930</name>
</gene>
<proteinExistence type="predicted"/>
<dbReference type="AlphaFoldDB" id="A0A9E2L7Z4"/>
<evidence type="ECO:0000313" key="3">
    <source>
        <dbReference type="Proteomes" id="UP000823865"/>
    </source>
</evidence>
<feature type="transmembrane region" description="Helical" evidence="1">
    <location>
        <begin position="37"/>
        <end position="70"/>
    </location>
</feature>
<sequence>MFSVNKNVESIQKLLLEFKNYYLLQKKFIRLDTAEKLTVILSAIGIALIILVLVSLICFFGTMALAFYLGNTLNNIPLGFIIVAGIIAFVLIIFYWNRKRFVVEPLARFIGHLFAAEQNNTENHGTETSKVE</sequence>
<accession>A0A9E2L7Z4</accession>
<keyword evidence="1" id="KW-0472">Membrane</keyword>
<reference evidence="2" key="2">
    <citation type="submission" date="2021-04" db="EMBL/GenBank/DDBJ databases">
        <authorList>
            <person name="Gilroy R."/>
        </authorList>
    </citation>
    <scope>NUCLEOTIDE SEQUENCE</scope>
    <source>
        <strain evidence="2">G3-2149</strain>
    </source>
</reference>
<keyword evidence="1" id="KW-1133">Transmembrane helix</keyword>
<name>A0A9E2L7Z4_9BACT</name>
<comment type="caution">
    <text evidence="2">The sequence shown here is derived from an EMBL/GenBank/DDBJ whole genome shotgun (WGS) entry which is preliminary data.</text>
</comment>
<dbReference type="EMBL" id="JAHLFU010000222">
    <property type="protein sequence ID" value="MBU3854304.1"/>
    <property type="molecule type" value="Genomic_DNA"/>
</dbReference>
<organism evidence="2 3">
    <name type="scientific">Candidatus Paraprevotella stercoravium</name>
    <dbReference type="NCBI Taxonomy" id="2838725"/>
    <lineage>
        <taxon>Bacteria</taxon>
        <taxon>Pseudomonadati</taxon>
        <taxon>Bacteroidota</taxon>
        <taxon>Bacteroidia</taxon>
        <taxon>Bacteroidales</taxon>
        <taxon>Prevotellaceae</taxon>
        <taxon>Paraprevotella</taxon>
    </lineage>
</organism>